<dbReference type="Pfam" id="PF14931">
    <property type="entry name" value="IFT20"/>
    <property type="match status" value="1"/>
</dbReference>
<evidence type="ECO:0000313" key="4">
    <source>
        <dbReference type="EMBL" id="CEM51416.1"/>
    </source>
</evidence>
<reference evidence="4" key="1">
    <citation type="submission" date="2014-11" db="EMBL/GenBank/DDBJ databases">
        <authorList>
            <person name="Otto D Thomas"/>
            <person name="Naeem Raeece"/>
        </authorList>
    </citation>
    <scope>NUCLEOTIDE SEQUENCE</scope>
</reference>
<dbReference type="GO" id="GO:0097546">
    <property type="term" value="C:ciliary base"/>
    <property type="evidence" value="ECO:0007669"/>
    <property type="project" value="TreeGrafter"/>
</dbReference>
<name>A0A0G4I3A3_9ALVE</name>
<dbReference type="GO" id="GO:0036064">
    <property type="term" value="C:ciliary basal body"/>
    <property type="evidence" value="ECO:0007669"/>
    <property type="project" value="TreeGrafter"/>
</dbReference>
<dbReference type="PANTHER" id="PTHR31978:SF1">
    <property type="entry name" value="INTRAFLAGELLAR TRANSPORT PROTEIN 20 HOMOLOG"/>
    <property type="match status" value="1"/>
</dbReference>
<proteinExistence type="predicted"/>
<dbReference type="VEuPathDB" id="CryptoDB:Cvel_10601"/>
<keyword evidence="2" id="KW-0175">Coiled coil</keyword>
<gene>
    <name evidence="4" type="ORF">Cvel_10601</name>
</gene>
<dbReference type="PANTHER" id="PTHR31978">
    <property type="entry name" value="INTRAFLAGELLAR TRANSPORT PROTEIN 20 HOMOLOG"/>
    <property type="match status" value="1"/>
</dbReference>
<dbReference type="GO" id="GO:0097730">
    <property type="term" value="C:non-motile cilium"/>
    <property type="evidence" value="ECO:0007669"/>
    <property type="project" value="TreeGrafter"/>
</dbReference>
<evidence type="ECO:0008006" key="5">
    <source>
        <dbReference type="Google" id="ProtNLM"/>
    </source>
</evidence>
<accession>A0A0G4I3A3</accession>
<evidence type="ECO:0000256" key="3">
    <source>
        <dbReference type="ARBA" id="ARBA00023273"/>
    </source>
</evidence>
<keyword evidence="3" id="KW-0966">Cell projection</keyword>
<dbReference type="EMBL" id="CDMZ01004944">
    <property type="protein sequence ID" value="CEM51416.1"/>
    <property type="molecule type" value="Genomic_DNA"/>
</dbReference>
<dbReference type="GO" id="GO:0061512">
    <property type="term" value="P:protein localization to cilium"/>
    <property type="evidence" value="ECO:0007669"/>
    <property type="project" value="TreeGrafter"/>
</dbReference>
<dbReference type="InterPro" id="IPR028172">
    <property type="entry name" value="FT20"/>
</dbReference>
<comment type="subcellular location">
    <subcellularLocation>
        <location evidence="1">Cell projection</location>
        <location evidence="1">Cilium</location>
    </subcellularLocation>
</comment>
<dbReference type="GO" id="GO:0030990">
    <property type="term" value="C:intraciliary transport particle"/>
    <property type="evidence" value="ECO:0007669"/>
    <property type="project" value="TreeGrafter"/>
</dbReference>
<dbReference type="AlphaFoldDB" id="A0A0G4I3A3"/>
<sequence length="129" mass="14799">MADDISISIDADNKIRTLPAESFREAEQLEEQIQGFVEKMETFSNTVQSLIDITAAQAAQIEKEKLNAVGQRLKVQMETDNRKRRQHQLQILIREKEATLERLAINYASLEKVEKEQLSIIEKLSNNEA</sequence>
<evidence type="ECO:0000256" key="1">
    <source>
        <dbReference type="ARBA" id="ARBA00004138"/>
    </source>
</evidence>
<organism evidence="4">
    <name type="scientific">Chromera velia CCMP2878</name>
    <dbReference type="NCBI Taxonomy" id="1169474"/>
    <lineage>
        <taxon>Eukaryota</taxon>
        <taxon>Sar</taxon>
        <taxon>Alveolata</taxon>
        <taxon>Colpodellida</taxon>
        <taxon>Chromeraceae</taxon>
        <taxon>Chromera</taxon>
    </lineage>
</organism>
<dbReference type="GO" id="GO:0060271">
    <property type="term" value="P:cilium assembly"/>
    <property type="evidence" value="ECO:0007669"/>
    <property type="project" value="TreeGrafter"/>
</dbReference>
<protein>
    <recommendedName>
        <fullName evidence="5">Intraflagellar transport protein 20</fullName>
    </recommendedName>
</protein>
<dbReference type="GO" id="GO:0005737">
    <property type="term" value="C:cytoplasm"/>
    <property type="evidence" value="ECO:0007669"/>
    <property type="project" value="TreeGrafter"/>
</dbReference>
<evidence type="ECO:0000256" key="2">
    <source>
        <dbReference type="ARBA" id="ARBA00023054"/>
    </source>
</evidence>